<comment type="subunit">
    <text evidence="5">Homodimer. Interacts with FtsZ.</text>
</comment>
<keyword evidence="2 5" id="KW-0717">Septation</keyword>
<accession>A0ABS0ZJ65</accession>
<comment type="function">
    <text evidence="4 5">Cell division protein that is part of the divisome complex and is recruited early to the Z-ring. Probably stimulates Z-ring formation, perhaps through the cross-linking of FtsZ protofilaments. Its function overlaps with FtsA.</text>
</comment>
<organism evidence="7 8">
    <name type="scientific">Streptococcus pacificus</name>
    <dbReference type="NCBI Taxonomy" id="2740577"/>
    <lineage>
        <taxon>Bacteria</taxon>
        <taxon>Bacillati</taxon>
        <taxon>Bacillota</taxon>
        <taxon>Bacilli</taxon>
        <taxon>Lactobacillales</taxon>
        <taxon>Streptococcaceae</taxon>
        <taxon>Streptococcus</taxon>
    </lineage>
</organism>
<dbReference type="Proteomes" id="UP000653045">
    <property type="component" value="Unassembled WGS sequence"/>
</dbReference>
<dbReference type="Pfam" id="PF04472">
    <property type="entry name" value="SepF"/>
    <property type="match status" value="1"/>
</dbReference>
<dbReference type="InterPro" id="IPR007561">
    <property type="entry name" value="Cell_div_SepF/SepF-rel"/>
</dbReference>
<gene>
    <name evidence="5" type="primary">sepF</name>
    <name evidence="7" type="ORF">JHK62_04905</name>
</gene>
<comment type="subcellular location">
    <subcellularLocation>
        <location evidence="5">Cytoplasm</location>
    </subcellularLocation>
    <text evidence="5">Localizes to the division site, in a FtsZ-dependent manner.</text>
</comment>
<keyword evidence="5" id="KW-0963">Cytoplasm</keyword>
<dbReference type="Gene3D" id="3.30.110.150">
    <property type="entry name" value="SepF-like protein"/>
    <property type="match status" value="1"/>
</dbReference>
<reference evidence="7 8" key="1">
    <citation type="journal article" date="2021" name="Int. J. Syst. Evol. Microbiol.">
        <title>Streptococcus vicugnae sp. nov., isolated from faeces of alpacas (Vicugna pacos) and cattle (Bos taurus), Streptococcus zalophi sp. nov., and Streptococcus pacificus sp. nov., isolated from respiratory tract of California sea lions (Zalophus californianus).</title>
        <authorList>
            <person name="Volokhov D.V."/>
            <person name="Zagorodnyaya T.A."/>
            <person name="Shen Z."/>
            <person name="Blom J."/>
            <person name="Furtak V.A."/>
            <person name="Eisenberg T."/>
            <person name="Fan P."/>
            <person name="Jeong K.C."/>
            <person name="Gao Y."/>
            <person name="Zhang S."/>
            <person name="Amselle M."/>
        </authorList>
    </citation>
    <scope>NUCLEOTIDE SEQUENCE [LARGE SCALE GENOMIC DNA]</scope>
    <source>
        <strain evidence="7 8">CSL7591</strain>
    </source>
</reference>
<keyword evidence="3 5" id="KW-0131">Cell cycle</keyword>
<evidence type="ECO:0000313" key="8">
    <source>
        <dbReference type="Proteomes" id="UP000653045"/>
    </source>
</evidence>
<dbReference type="PANTHER" id="PTHR35798">
    <property type="entry name" value="CELL DIVISION PROTEIN SEPF"/>
    <property type="match status" value="1"/>
</dbReference>
<proteinExistence type="inferred from homology"/>
<sequence>MALRDKFNKLISYFDTDDISELEEEVTEQSVRQPRVEQPKKRHEYPSGIEMPDREIKERSHLRPVANVSPSHAKVNREQMAQTAAESAKTTIAIKYPKKYEDAQEIVDALILNECILIDFQYMIDAQARRCLDFIDGASKVLYGNLQKVSSSMFLLTPANVIVDFDEIGIPHNGQDISYDYDMKR</sequence>
<dbReference type="InterPro" id="IPR023052">
    <property type="entry name" value="Cell_div_SepF"/>
</dbReference>
<dbReference type="GO" id="GO:0051301">
    <property type="term" value="P:cell division"/>
    <property type="evidence" value="ECO:0007669"/>
    <property type="project" value="UniProtKB-KW"/>
</dbReference>
<protein>
    <recommendedName>
        <fullName evidence="5">Cell division protein SepF</fullName>
    </recommendedName>
</protein>
<dbReference type="InterPro" id="IPR038594">
    <property type="entry name" value="SepF-like_sf"/>
</dbReference>
<feature type="region of interest" description="Disordered" evidence="6">
    <location>
        <begin position="22"/>
        <end position="47"/>
    </location>
</feature>
<keyword evidence="8" id="KW-1185">Reference proteome</keyword>
<dbReference type="PANTHER" id="PTHR35798:SF1">
    <property type="entry name" value="CELL DIVISION PROTEIN SEPF"/>
    <property type="match status" value="1"/>
</dbReference>
<evidence type="ECO:0000256" key="4">
    <source>
        <dbReference type="ARBA" id="ARBA00044936"/>
    </source>
</evidence>
<dbReference type="RefSeq" id="WP_199575624.1">
    <property type="nucleotide sequence ID" value="NZ_JAENBO010000003.1"/>
</dbReference>
<evidence type="ECO:0000256" key="3">
    <source>
        <dbReference type="ARBA" id="ARBA00023306"/>
    </source>
</evidence>
<comment type="caution">
    <text evidence="7">The sequence shown here is derived from an EMBL/GenBank/DDBJ whole genome shotgun (WGS) entry which is preliminary data.</text>
</comment>
<evidence type="ECO:0000256" key="1">
    <source>
        <dbReference type="ARBA" id="ARBA00022618"/>
    </source>
</evidence>
<dbReference type="EMBL" id="JAENBO010000003">
    <property type="protein sequence ID" value="MBJ8326007.1"/>
    <property type="molecule type" value="Genomic_DNA"/>
</dbReference>
<comment type="similarity">
    <text evidence="5">Belongs to the SepF family.</text>
</comment>
<name>A0ABS0ZJ65_9STRE</name>
<dbReference type="HAMAP" id="MF_01197">
    <property type="entry name" value="SepF"/>
    <property type="match status" value="1"/>
</dbReference>
<evidence type="ECO:0000313" key="7">
    <source>
        <dbReference type="EMBL" id="MBJ8326007.1"/>
    </source>
</evidence>
<evidence type="ECO:0000256" key="2">
    <source>
        <dbReference type="ARBA" id="ARBA00023210"/>
    </source>
</evidence>
<keyword evidence="1 5" id="KW-0132">Cell division</keyword>
<evidence type="ECO:0000256" key="6">
    <source>
        <dbReference type="SAM" id="MobiDB-lite"/>
    </source>
</evidence>
<evidence type="ECO:0000256" key="5">
    <source>
        <dbReference type="HAMAP-Rule" id="MF_01197"/>
    </source>
</evidence>